<gene>
    <name evidence="2" type="ORF">MPDQ_005363</name>
</gene>
<organism evidence="2 3">
    <name type="scientific">Monascus purpureus</name>
    <name type="common">Red mold</name>
    <name type="synonym">Monascus anka</name>
    <dbReference type="NCBI Taxonomy" id="5098"/>
    <lineage>
        <taxon>Eukaryota</taxon>
        <taxon>Fungi</taxon>
        <taxon>Dikarya</taxon>
        <taxon>Ascomycota</taxon>
        <taxon>Pezizomycotina</taxon>
        <taxon>Eurotiomycetes</taxon>
        <taxon>Eurotiomycetidae</taxon>
        <taxon>Eurotiales</taxon>
        <taxon>Aspergillaceae</taxon>
        <taxon>Monascus</taxon>
    </lineage>
</organism>
<name>A0A507QZZ5_MONPU</name>
<proteinExistence type="predicted"/>
<protein>
    <submittedName>
        <fullName evidence="2">Uncharacterized protein</fullName>
    </submittedName>
</protein>
<feature type="region of interest" description="Disordered" evidence="1">
    <location>
        <begin position="134"/>
        <end position="173"/>
    </location>
</feature>
<sequence>MTSQALYEQAAARTRTPIDITSPNFADPSFDPAEFLNNALPPLTLASSQPHASRAPGSVPIAELSSQVQSLLSQINASNVRHSGTLNSLTDEILRSGSRLAYEVEVLRGEAIGLSDTLTDALHDDIVKFVPEGLETGDSSAEPPRVLSDISSTSPAAENQNYHLNNGKPGPQDPEYIIKLRTLNQVRAHLEDVVRTFGEAMEWPLPPSETSIASSFISVSAPDTSPEAQSREEKGQEAAKKILDEILELLDSDGGKMAGIEAAARRVESLRALATVWKGTAEEKARDRFVNGLAKMVDDRRRALDSQSRDLSDRSNQQPSTTEQSRDNESGGGFLWNLQRLRDEIYLE</sequence>
<feature type="compositionally biased region" description="Basic and acidic residues" evidence="1">
    <location>
        <begin position="301"/>
        <end position="313"/>
    </location>
</feature>
<feature type="region of interest" description="Disordered" evidence="1">
    <location>
        <begin position="301"/>
        <end position="333"/>
    </location>
</feature>
<reference evidence="2 3" key="1">
    <citation type="submission" date="2019-06" db="EMBL/GenBank/DDBJ databases">
        <title>Wine fermentation using esterase from Monascus purpureus.</title>
        <authorList>
            <person name="Geng C."/>
            <person name="Zhang Y."/>
        </authorList>
    </citation>
    <scope>NUCLEOTIDE SEQUENCE [LARGE SCALE GENOMIC DNA]</scope>
    <source>
        <strain evidence="2">HQ1</strain>
    </source>
</reference>
<dbReference type="Proteomes" id="UP000319663">
    <property type="component" value="Unassembled WGS sequence"/>
</dbReference>
<evidence type="ECO:0000256" key="1">
    <source>
        <dbReference type="SAM" id="MobiDB-lite"/>
    </source>
</evidence>
<comment type="caution">
    <text evidence="2">The sequence shown here is derived from an EMBL/GenBank/DDBJ whole genome shotgun (WGS) entry which is preliminary data.</text>
</comment>
<dbReference type="AlphaFoldDB" id="A0A507QZZ5"/>
<evidence type="ECO:0000313" key="3">
    <source>
        <dbReference type="Proteomes" id="UP000319663"/>
    </source>
</evidence>
<keyword evidence="3" id="KW-1185">Reference proteome</keyword>
<feature type="compositionally biased region" description="Polar residues" evidence="1">
    <location>
        <begin position="149"/>
        <end position="164"/>
    </location>
</feature>
<evidence type="ECO:0000313" key="2">
    <source>
        <dbReference type="EMBL" id="TQB73884.1"/>
    </source>
</evidence>
<dbReference type="OrthoDB" id="5413829at2759"/>
<dbReference type="STRING" id="5098.A0A507QZZ5"/>
<dbReference type="Gene3D" id="6.10.250.2790">
    <property type="match status" value="1"/>
</dbReference>
<accession>A0A507QZZ5</accession>
<dbReference type="EMBL" id="VIFY01000038">
    <property type="protein sequence ID" value="TQB73884.1"/>
    <property type="molecule type" value="Genomic_DNA"/>
</dbReference>